<dbReference type="EMBL" id="MYFO01000007">
    <property type="protein sequence ID" value="TFE89377.1"/>
    <property type="molecule type" value="Genomic_DNA"/>
</dbReference>
<organism evidence="1 2">
    <name type="scientific">Paenibacillus athensensis</name>
    <dbReference type="NCBI Taxonomy" id="1967502"/>
    <lineage>
        <taxon>Bacteria</taxon>
        <taxon>Bacillati</taxon>
        <taxon>Bacillota</taxon>
        <taxon>Bacilli</taxon>
        <taxon>Bacillales</taxon>
        <taxon>Paenibacillaceae</taxon>
        <taxon>Paenibacillus</taxon>
    </lineage>
</organism>
<name>A0A4Y8Q5H5_9BACL</name>
<evidence type="ECO:0000313" key="2">
    <source>
        <dbReference type="Proteomes" id="UP000298246"/>
    </source>
</evidence>
<keyword evidence="2" id="KW-1185">Reference proteome</keyword>
<protein>
    <submittedName>
        <fullName evidence="1">Uncharacterized protein</fullName>
    </submittedName>
</protein>
<dbReference type="AlphaFoldDB" id="A0A4Y8Q5H5"/>
<evidence type="ECO:0000313" key="1">
    <source>
        <dbReference type="EMBL" id="TFE89377.1"/>
    </source>
</evidence>
<gene>
    <name evidence="1" type="ORF">B5M42_08000</name>
</gene>
<accession>A0A4Y8Q5H5</accession>
<reference evidence="1 2" key="1">
    <citation type="submission" date="2017-03" db="EMBL/GenBank/DDBJ databases">
        <title>Isolation of Levoglucosan Utilizing Bacteria.</title>
        <authorList>
            <person name="Arya A.S."/>
        </authorList>
    </citation>
    <scope>NUCLEOTIDE SEQUENCE [LARGE SCALE GENOMIC DNA]</scope>
    <source>
        <strain evidence="1 2">MEC069</strain>
    </source>
</reference>
<sequence>MALLLAEFSEDFSGNADSNHIHRCPECESEKIDFQYVGEPGSRIGFLSIWYENCLNGIHISRARVPESAKLFVFGDRGLADLMILTTTKGERA</sequence>
<proteinExistence type="predicted"/>
<dbReference type="Proteomes" id="UP000298246">
    <property type="component" value="Unassembled WGS sequence"/>
</dbReference>
<comment type="caution">
    <text evidence="1">The sequence shown here is derived from an EMBL/GenBank/DDBJ whole genome shotgun (WGS) entry which is preliminary data.</text>
</comment>